<comment type="similarity">
    <text evidence="1">Belongs to the leucine-binding protein family.</text>
</comment>
<dbReference type="RefSeq" id="WP_163457016.1">
    <property type="nucleotide sequence ID" value="NZ_JAAGOH010000007.1"/>
</dbReference>
<dbReference type="InterPro" id="IPR028081">
    <property type="entry name" value="Leu-bd"/>
</dbReference>
<dbReference type="Proteomes" id="UP000484255">
    <property type="component" value="Unassembled WGS sequence"/>
</dbReference>
<keyword evidence="2" id="KW-0732">Signal</keyword>
<feature type="domain" description="Leucine-binding protein" evidence="3">
    <location>
        <begin position="32"/>
        <end position="375"/>
    </location>
</feature>
<gene>
    <name evidence="4" type="ORF">G3A44_08160</name>
</gene>
<dbReference type="Gene3D" id="3.40.50.2300">
    <property type="match status" value="2"/>
</dbReference>
<dbReference type="PANTHER" id="PTHR47235:SF1">
    <property type="entry name" value="BLR6548 PROTEIN"/>
    <property type="match status" value="1"/>
</dbReference>
<name>A0A7C9TLT0_9BURK</name>
<evidence type="ECO:0000259" key="3">
    <source>
        <dbReference type="Pfam" id="PF13458"/>
    </source>
</evidence>
<evidence type="ECO:0000313" key="5">
    <source>
        <dbReference type="Proteomes" id="UP000484255"/>
    </source>
</evidence>
<accession>A0A7C9TLT0</accession>
<dbReference type="CDD" id="cd06326">
    <property type="entry name" value="PBP1_ABC_ligand_binding-like"/>
    <property type="match status" value="1"/>
</dbReference>
<evidence type="ECO:0000313" key="4">
    <source>
        <dbReference type="EMBL" id="NDY91166.1"/>
    </source>
</evidence>
<dbReference type="PANTHER" id="PTHR47235">
    <property type="entry name" value="BLR6548 PROTEIN"/>
    <property type="match status" value="1"/>
</dbReference>
<protein>
    <submittedName>
        <fullName evidence="4">ABC transporter substrate-binding protein</fullName>
    </submittedName>
</protein>
<evidence type="ECO:0000256" key="1">
    <source>
        <dbReference type="ARBA" id="ARBA00010062"/>
    </source>
</evidence>
<dbReference type="SUPFAM" id="SSF53822">
    <property type="entry name" value="Periplasmic binding protein-like I"/>
    <property type="match status" value="1"/>
</dbReference>
<evidence type="ECO:0000256" key="2">
    <source>
        <dbReference type="ARBA" id="ARBA00022729"/>
    </source>
</evidence>
<organism evidence="4 5">
    <name type="scientific">Ideonella livida</name>
    <dbReference type="NCBI Taxonomy" id="2707176"/>
    <lineage>
        <taxon>Bacteria</taxon>
        <taxon>Pseudomonadati</taxon>
        <taxon>Pseudomonadota</taxon>
        <taxon>Betaproteobacteria</taxon>
        <taxon>Burkholderiales</taxon>
        <taxon>Sphaerotilaceae</taxon>
        <taxon>Ideonella</taxon>
    </lineage>
</organism>
<comment type="caution">
    <text evidence="4">The sequence shown here is derived from an EMBL/GenBank/DDBJ whole genome shotgun (WGS) entry which is preliminary data.</text>
</comment>
<dbReference type="InterPro" id="IPR028082">
    <property type="entry name" value="Peripla_BP_I"/>
</dbReference>
<sequence length="379" mass="39941">MLTRPLHTGLGRLTRLSLLGLALLAGLPAAAQIRIGQTAGFSGAVAAGVKETTDGAKLYLDAVNRAGGVNGQTVELVSLDDKFQPALAAENARQLIDQGVTALFLTRGTPHTQAILPLLAQAKVPLVGPSTGAMALHQPVHPWVFNVRASYQREAERAIRHLSLLGVERVALVQVDDSFGEDAATGAMRGFEAVGRKPVAHEKFNRDKPDLAPVIAKVVKTDAQAVFFIGSGAMVADGMKQLRAAGSKAQGVTLSNNASAGFIKSLGEHARGMVVAQVFPYERSMASLMIKEARDLLKAQGGQGELTPAMVEGFAAAKVLVEGLRRAGKSPTREALRAALETFRAVDIGGLEVSFSPTDHSGLDYADLAIVDEGGRFRR</sequence>
<dbReference type="AlphaFoldDB" id="A0A7C9TLT0"/>
<dbReference type="EMBL" id="JAAGOH010000007">
    <property type="protein sequence ID" value="NDY91166.1"/>
    <property type="molecule type" value="Genomic_DNA"/>
</dbReference>
<reference evidence="4 5" key="1">
    <citation type="submission" date="2020-02" db="EMBL/GenBank/DDBJ databases">
        <title>Ideonella bacterium strain TBM-1.</title>
        <authorList>
            <person name="Chen W.-M."/>
        </authorList>
    </citation>
    <scope>NUCLEOTIDE SEQUENCE [LARGE SCALE GENOMIC DNA]</scope>
    <source>
        <strain evidence="4 5">TBM-1</strain>
    </source>
</reference>
<keyword evidence="5" id="KW-1185">Reference proteome</keyword>
<dbReference type="Pfam" id="PF13458">
    <property type="entry name" value="Peripla_BP_6"/>
    <property type="match status" value="1"/>
</dbReference>
<proteinExistence type="inferred from homology"/>